<evidence type="ECO:0000313" key="2">
    <source>
        <dbReference type="Proteomes" id="UP000823637"/>
    </source>
</evidence>
<reference evidence="1" key="2">
    <citation type="journal article" date="2021" name="PeerJ">
        <title>Extensive microbial diversity within the chicken gut microbiome revealed by metagenomics and culture.</title>
        <authorList>
            <person name="Gilroy R."/>
            <person name="Ravi A."/>
            <person name="Getino M."/>
            <person name="Pursley I."/>
            <person name="Horton D.L."/>
            <person name="Alikhan N.F."/>
            <person name="Baker D."/>
            <person name="Gharbi K."/>
            <person name="Hall N."/>
            <person name="Watson M."/>
            <person name="Adriaenssens E.M."/>
            <person name="Foster-Nyarko E."/>
            <person name="Jarju S."/>
            <person name="Secka A."/>
            <person name="Antonio M."/>
            <person name="Oren A."/>
            <person name="Chaudhuri R.R."/>
            <person name="La Ragione R."/>
            <person name="Hildebrand F."/>
            <person name="Pallen M.J."/>
        </authorList>
    </citation>
    <scope>NUCLEOTIDE SEQUENCE</scope>
    <source>
        <strain evidence="1">D3-1215</strain>
    </source>
</reference>
<dbReference type="AlphaFoldDB" id="A0A9D9EJK5"/>
<proteinExistence type="predicted"/>
<accession>A0A9D9EJK5</accession>
<dbReference type="Proteomes" id="UP000823637">
    <property type="component" value="Unassembled WGS sequence"/>
</dbReference>
<sequence length="189" mass="20806">MEKFLLSTTIILIPSALFAVILPATPYTGDMVQNDLGSLQFVSELSSFEGPGADLITMDGMSDIEPIAQNCYTSMHKSPQGECSSEISKNSWAQIVMDVNMMAIECYTSCPENDCDKWFAELWECVKKKAPSDLIPENPDFLPGIDDPVMPAPPGEGILCFPLLLCFYAETSSLSHLRKRRQRDVGTVG</sequence>
<dbReference type="EMBL" id="JADIMR010000015">
    <property type="protein sequence ID" value="MBO8446349.1"/>
    <property type="molecule type" value="Genomic_DNA"/>
</dbReference>
<organism evidence="1 2">
    <name type="scientific">Candidatus Enterocola intestinipullorum</name>
    <dbReference type="NCBI Taxonomy" id="2840783"/>
    <lineage>
        <taxon>Bacteria</taxon>
        <taxon>Pseudomonadati</taxon>
        <taxon>Bacteroidota</taxon>
        <taxon>Bacteroidia</taxon>
        <taxon>Bacteroidales</taxon>
        <taxon>Candidatus Enterocola</taxon>
    </lineage>
</organism>
<gene>
    <name evidence="1" type="ORF">IAC32_01185</name>
</gene>
<evidence type="ECO:0000313" key="1">
    <source>
        <dbReference type="EMBL" id="MBO8446349.1"/>
    </source>
</evidence>
<protein>
    <submittedName>
        <fullName evidence="1">Uncharacterized protein</fullName>
    </submittedName>
</protein>
<reference evidence="1" key="1">
    <citation type="submission" date="2020-10" db="EMBL/GenBank/DDBJ databases">
        <authorList>
            <person name="Gilroy R."/>
        </authorList>
    </citation>
    <scope>NUCLEOTIDE SEQUENCE</scope>
    <source>
        <strain evidence="1">D3-1215</strain>
    </source>
</reference>
<comment type="caution">
    <text evidence="1">The sequence shown here is derived from an EMBL/GenBank/DDBJ whole genome shotgun (WGS) entry which is preliminary data.</text>
</comment>
<name>A0A9D9EJK5_9BACT</name>